<feature type="non-terminal residue" evidence="3">
    <location>
        <position position="1"/>
    </location>
</feature>
<evidence type="ECO:0000259" key="2">
    <source>
        <dbReference type="Pfam" id="PF13360"/>
    </source>
</evidence>
<comment type="caution">
    <text evidence="3">The sequence shown here is derived from an EMBL/GenBank/DDBJ whole genome shotgun (WGS) entry which is preliminary data.</text>
</comment>
<feature type="region of interest" description="Disordered" evidence="1">
    <location>
        <begin position="1"/>
        <end position="22"/>
    </location>
</feature>
<organism evidence="3">
    <name type="scientific">marine sediment metagenome</name>
    <dbReference type="NCBI Taxonomy" id="412755"/>
    <lineage>
        <taxon>unclassified sequences</taxon>
        <taxon>metagenomes</taxon>
        <taxon>ecological metagenomes</taxon>
    </lineage>
</organism>
<dbReference type="InterPro" id="IPR015943">
    <property type="entry name" value="WD40/YVTN_repeat-like_dom_sf"/>
</dbReference>
<dbReference type="AlphaFoldDB" id="X1LW29"/>
<dbReference type="InterPro" id="IPR008969">
    <property type="entry name" value="CarboxyPept-like_regulatory"/>
</dbReference>
<name>X1LW29_9ZZZZ</name>
<feature type="compositionally biased region" description="Low complexity" evidence="1">
    <location>
        <begin position="1"/>
        <end position="15"/>
    </location>
</feature>
<dbReference type="SUPFAM" id="SSF50998">
    <property type="entry name" value="Quinoprotein alcohol dehydrogenase-like"/>
    <property type="match status" value="1"/>
</dbReference>
<dbReference type="SUPFAM" id="SSF49464">
    <property type="entry name" value="Carboxypeptidase regulatory domain-like"/>
    <property type="match status" value="1"/>
</dbReference>
<sequence length="483" mass="53459">RDGKNSPPLDLNSPLPTGPQGKTVTCNLGPVALETYSPVTITPIEYSTNFYIYARNNGDTVATVCGPMATEVAIGPWVQHFFELNPYPQEIQPDETAVFEFMLAEGGDGKSEVVLPFTLLETGEQTSLEMKIISEGQSRPEAFQRSTAAIEGCVSTPEGTPLPGVTVTVDTFNARESWRSQTDSDGKYYVTIPSSEDMIAALGDRPLPYHSLGFTIIAEPEGYTIGYQDEIEVARGETRQVDFTVEPITSREYIQTGEYTSDGAHGYWWVLPTPGFKQIASVQARHPPALDEPGHIVMIDTEGNELWQYPTAAECWGFDVSVNGDVAAGSHNGQVYLLDSDGNLRWQVDSQQMNRWVRFSPDGSSLITGPFGGKDVALMEVASGKILWESSERWEWLRNAAWSPDGRRVITGHSGGKVAMFTRDGELLWRQAIGEFPMVLEIDSDYNTYMAGKNRELFSYDADGNLRWRRRVGNHVVTAGWNN</sequence>
<evidence type="ECO:0000256" key="1">
    <source>
        <dbReference type="SAM" id="MobiDB-lite"/>
    </source>
</evidence>
<dbReference type="Gene3D" id="2.60.40.1120">
    <property type="entry name" value="Carboxypeptidase-like, regulatory domain"/>
    <property type="match status" value="1"/>
</dbReference>
<accession>X1LW29</accession>
<dbReference type="EMBL" id="BARV01006233">
    <property type="protein sequence ID" value="GAI09971.1"/>
    <property type="molecule type" value="Genomic_DNA"/>
</dbReference>
<reference evidence="3" key="1">
    <citation type="journal article" date="2014" name="Front. Microbiol.">
        <title>High frequency of phylogenetically diverse reductive dehalogenase-homologous genes in deep subseafloor sedimentary metagenomes.</title>
        <authorList>
            <person name="Kawai M."/>
            <person name="Futagami T."/>
            <person name="Toyoda A."/>
            <person name="Takaki Y."/>
            <person name="Nishi S."/>
            <person name="Hori S."/>
            <person name="Arai W."/>
            <person name="Tsubouchi T."/>
            <person name="Morono Y."/>
            <person name="Uchiyama I."/>
            <person name="Ito T."/>
            <person name="Fujiyama A."/>
            <person name="Inagaki F."/>
            <person name="Takami H."/>
        </authorList>
    </citation>
    <scope>NUCLEOTIDE SEQUENCE</scope>
    <source>
        <strain evidence="3">Expedition CK06-06</strain>
    </source>
</reference>
<dbReference type="SMART" id="SM00564">
    <property type="entry name" value="PQQ"/>
    <property type="match status" value="4"/>
</dbReference>
<protein>
    <recommendedName>
        <fullName evidence="2">Pyrrolo-quinoline quinone repeat domain-containing protein</fullName>
    </recommendedName>
</protein>
<feature type="domain" description="Pyrrolo-quinoline quinone repeat" evidence="2">
    <location>
        <begin position="294"/>
        <end position="434"/>
    </location>
</feature>
<feature type="non-terminal residue" evidence="3">
    <location>
        <position position="483"/>
    </location>
</feature>
<proteinExistence type="predicted"/>
<dbReference type="Gene3D" id="2.130.10.10">
    <property type="entry name" value="YVTN repeat-like/Quinoprotein amine dehydrogenase"/>
    <property type="match status" value="1"/>
</dbReference>
<dbReference type="InterPro" id="IPR002372">
    <property type="entry name" value="PQQ_rpt_dom"/>
</dbReference>
<dbReference type="InterPro" id="IPR011047">
    <property type="entry name" value="Quinoprotein_ADH-like_sf"/>
</dbReference>
<dbReference type="Pfam" id="PF13360">
    <property type="entry name" value="PQQ_2"/>
    <property type="match status" value="1"/>
</dbReference>
<evidence type="ECO:0000313" key="3">
    <source>
        <dbReference type="EMBL" id="GAI09971.1"/>
    </source>
</evidence>
<dbReference type="InterPro" id="IPR018391">
    <property type="entry name" value="PQQ_b-propeller_rpt"/>
</dbReference>
<gene>
    <name evidence="3" type="ORF">S06H3_12760</name>
</gene>